<proteinExistence type="predicted"/>
<feature type="domain" description="NodB homology" evidence="1">
    <location>
        <begin position="73"/>
        <end position="269"/>
    </location>
</feature>
<evidence type="ECO:0000313" key="2">
    <source>
        <dbReference type="EMBL" id="HJC72703.1"/>
    </source>
</evidence>
<dbReference type="InterPro" id="IPR002509">
    <property type="entry name" value="NODB_dom"/>
</dbReference>
<dbReference type="CDD" id="cd10944">
    <property type="entry name" value="CE4_SmPgdA_like"/>
    <property type="match status" value="1"/>
</dbReference>
<dbReference type="InterPro" id="IPR011330">
    <property type="entry name" value="Glyco_hydro/deAcase_b/a-brl"/>
</dbReference>
<sequence>MKALLRRAMRQLNKNRRVFCFFSAACILLGALVIFAGIRTQNLPAGCSVNDFLPDDVLPAAAPTDSSGPEEEKVVYLTFDDGPSENTLEVLDILKEYGVPASFFVIAADNNRDDLPILARTSAEGHCIALHSCTHSYKTIYDSPEHFWHDIDLLKEAIAPYVSPAPTILRFPGGSTNTVSRKYGGSDIMKLLKTQATQKGYTYVDWNVSADDALGSKLSADSIYDNVVRDASKHNTCVVLMHDTKVTDNTVKALPRIIEWFQNAGYRFDTVDHLPASA</sequence>
<dbReference type="EMBL" id="DWWA01000038">
    <property type="protein sequence ID" value="HJC72703.1"/>
    <property type="molecule type" value="Genomic_DNA"/>
</dbReference>
<protein>
    <submittedName>
        <fullName evidence="2">Polysaccharide deacetylase</fullName>
    </submittedName>
</protein>
<dbReference type="SUPFAM" id="SSF88713">
    <property type="entry name" value="Glycoside hydrolase/deacetylase"/>
    <property type="match status" value="1"/>
</dbReference>
<dbReference type="PANTHER" id="PTHR10587:SF125">
    <property type="entry name" value="POLYSACCHARIDE DEACETYLASE YHEN-RELATED"/>
    <property type="match status" value="1"/>
</dbReference>
<name>A0A9D2TL27_9FIRM</name>
<dbReference type="PROSITE" id="PS51677">
    <property type="entry name" value="NODB"/>
    <property type="match status" value="1"/>
</dbReference>
<gene>
    <name evidence="2" type="ORF">H9698_07930</name>
</gene>
<reference evidence="2" key="1">
    <citation type="journal article" date="2021" name="PeerJ">
        <title>Extensive microbial diversity within the chicken gut microbiome revealed by metagenomics and culture.</title>
        <authorList>
            <person name="Gilroy R."/>
            <person name="Ravi A."/>
            <person name="Getino M."/>
            <person name="Pursley I."/>
            <person name="Horton D.L."/>
            <person name="Alikhan N.F."/>
            <person name="Baker D."/>
            <person name="Gharbi K."/>
            <person name="Hall N."/>
            <person name="Watson M."/>
            <person name="Adriaenssens E.M."/>
            <person name="Foster-Nyarko E."/>
            <person name="Jarju S."/>
            <person name="Secka A."/>
            <person name="Antonio M."/>
            <person name="Oren A."/>
            <person name="Chaudhuri R.R."/>
            <person name="La Ragione R."/>
            <person name="Hildebrand F."/>
            <person name="Pallen M.J."/>
        </authorList>
    </citation>
    <scope>NUCLEOTIDE SEQUENCE</scope>
    <source>
        <strain evidence="2">5933</strain>
    </source>
</reference>
<dbReference type="GO" id="GO:0005975">
    <property type="term" value="P:carbohydrate metabolic process"/>
    <property type="evidence" value="ECO:0007669"/>
    <property type="project" value="InterPro"/>
</dbReference>
<evidence type="ECO:0000313" key="3">
    <source>
        <dbReference type="Proteomes" id="UP000823918"/>
    </source>
</evidence>
<comment type="caution">
    <text evidence="2">The sequence shown here is derived from an EMBL/GenBank/DDBJ whole genome shotgun (WGS) entry which is preliminary data.</text>
</comment>
<dbReference type="AlphaFoldDB" id="A0A9D2TL27"/>
<dbReference type="InterPro" id="IPR050248">
    <property type="entry name" value="Polysacc_deacetylase_ArnD"/>
</dbReference>
<dbReference type="Proteomes" id="UP000823918">
    <property type="component" value="Unassembled WGS sequence"/>
</dbReference>
<dbReference type="Pfam" id="PF01522">
    <property type="entry name" value="Polysacc_deac_1"/>
    <property type="match status" value="1"/>
</dbReference>
<dbReference type="PANTHER" id="PTHR10587">
    <property type="entry name" value="GLYCOSYL TRANSFERASE-RELATED"/>
    <property type="match status" value="1"/>
</dbReference>
<dbReference type="GO" id="GO:0016810">
    <property type="term" value="F:hydrolase activity, acting on carbon-nitrogen (but not peptide) bonds"/>
    <property type="evidence" value="ECO:0007669"/>
    <property type="project" value="InterPro"/>
</dbReference>
<organism evidence="2 3">
    <name type="scientific">Candidatus Ruthenibacterium merdavium</name>
    <dbReference type="NCBI Taxonomy" id="2838752"/>
    <lineage>
        <taxon>Bacteria</taxon>
        <taxon>Bacillati</taxon>
        <taxon>Bacillota</taxon>
        <taxon>Clostridia</taxon>
        <taxon>Eubacteriales</taxon>
        <taxon>Oscillospiraceae</taxon>
        <taxon>Ruthenibacterium</taxon>
    </lineage>
</organism>
<reference evidence="2" key="2">
    <citation type="submission" date="2021-04" db="EMBL/GenBank/DDBJ databases">
        <authorList>
            <person name="Gilroy R."/>
        </authorList>
    </citation>
    <scope>NUCLEOTIDE SEQUENCE</scope>
    <source>
        <strain evidence="2">5933</strain>
    </source>
</reference>
<dbReference type="Gene3D" id="3.20.20.370">
    <property type="entry name" value="Glycoside hydrolase/deacetylase"/>
    <property type="match status" value="1"/>
</dbReference>
<evidence type="ECO:0000259" key="1">
    <source>
        <dbReference type="PROSITE" id="PS51677"/>
    </source>
</evidence>
<accession>A0A9D2TL27</accession>